<dbReference type="HOGENOM" id="CLU_2359059_0_0_1"/>
<evidence type="ECO:0000256" key="1">
    <source>
        <dbReference type="SAM" id="Phobius"/>
    </source>
</evidence>
<protein>
    <submittedName>
        <fullName evidence="2">Uncharacterized protein</fullName>
    </submittedName>
</protein>
<dbReference type="InParanoid" id="H2ZCX3"/>
<keyword evidence="1" id="KW-1133">Transmembrane helix</keyword>
<feature type="transmembrane region" description="Helical" evidence="1">
    <location>
        <begin position="72"/>
        <end position="95"/>
    </location>
</feature>
<sequence>MYVNTCVPLRFHSCQHSTEHLALQIVTAQNNIVIEVIYLLLRSVHCFTHFLLFMHNTILLFYTIECLVASSYYFYIIAIELIDQVPVCIFLLFAAL</sequence>
<organism evidence="2 3">
    <name type="scientific">Ciona savignyi</name>
    <name type="common">Pacific transparent sea squirt</name>
    <dbReference type="NCBI Taxonomy" id="51511"/>
    <lineage>
        <taxon>Eukaryota</taxon>
        <taxon>Metazoa</taxon>
        <taxon>Chordata</taxon>
        <taxon>Tunicata</taxon>
        <taxon>Ascidiacea</taxon>
        <taxon>Phlebobranchia</taxon>
        <taxon>Cionidae</taxon>
        <taxon>Ciona</taxon>
    </lineage>
</organism>
<keyword evidence="1" id="KW-0812">Transmembrane</keyword>
<reference evidence="3" key="1">
    <citation type="submission" date="2003-08" db="EMBL/GenBank/DDBJ databases">
        <authorList>
            <person name="Birren B."/>
            <person name="Nusbaum C."/>
            <person name="Abebe A."/>
            <person name="Abouelleil A."/>
            <person name="Adekoya E."/>
            <person name="Ait-zahra M."/>
            <person name="Allen N."/>
            <person name="Allen T."/>
            <person name="An P."/>
            <person name="Anderson M."/>
            <person name="Anderson S."/>
            <person name="Arachchi H."/>
            <person name="Armbruster J."/>
            <person name="Bachantsang P."/>
            <person name="Baldwin J."/>
            <person name="Barry A."/>
            <person name="Bayul T."/>
            <person name="Blitshsteyn B."/>
            <person name="Bloom T."/>
            <person name="Blye J."/>
            <person name="Boguslavskiy L."/>
            <person name="Borowsky M."/>
            <person name="Boukhgalter B."/>
            <person name="Brunache A."/>
            <person name="Butler J."/>
            <person name="Calixte N."/>
            <person name="Calvo S."/>
            <person name="Camarata J."/>
            <person name="Campo K."/>
            <person name="Chang J."/>
            <person name="Cheshatsang Y."/>
            <person name="Citroen M."/>
            <person name="Collymore A."/>
            <person name="Considine T."/>
            <person name="Cook A."/>
            <person name="Cooke P."/>
            <person name="Corum B."/>
            <person name="Cuomo C."/>
            <person name="David R."/>
            <person name="Dawoe T."/>
            <person name="Degray S."/>
            <person name="Dodge S."/>
            <person name="Dooley K."/>
            <person name="Dorje P."/>
            <person name="Dorjee K."/>
            <person name="Dorris L."/>
            <person name="Duffey N."/>
            <person name="Dupes A."/>
            <person name="Elkins T."/>
            <person name="Engels R."/>
            <person name="Erickson J."/>
            <person name="Farina A."/>
            <person name="Faro S."/>
            <person name="Ferreira P."/>
            <person name="Fischer H."/>
            <person name="Fitzgerald M."/>
            <person name="Foley K."/>
            <person name="Gage D."/>
            <person name="Galagan J."/>
            <person name="Gearin G."/>
            <person name="Gnerre S."/>
            <person name="Gnirke A."/>
            <person name="Goyette A."/>
            <person name="Graham J."/>
            <person name="Grandbois E."/>
            <person name="Gyaltsen K."/>
            <person name="Hafez N."/>
            <person name="Hagopian D."/>
            <person name="Hagos B."/>
            <person name="Hall J."/>
            <person name="Hatcher B."/>
            <person name="Heller A."/>
            <person name="Higgins H."/>
            <person name="Honan T."/>
            <person name="Horn A."/>
            <person name="Houde N."/>
            <person name="Hughes L."/>
            <person name="Hulme W."/>
            <person name="Husby E."/>
            <person name="Iliev I."/>
            <person name="Jaffe D."/>
            <person name="Jones C."/>
            <person name="Kamal M."/>
            <person name="Kamat A."/>
            <person name="Kamvysselis M."/>
            <person name="Karlsson E."/>
            <person name="Kells C."/>
            <person name="Kieu A."/>
            <person name="Kisner P."/>
            <person name="Kodira C."/>
            <person name="Kulbokas E."/>
            <person name="Labutti K."/>
            <person name="Lama D."/>
            <person name="Landers T."/>
            <person name="Leger J."/>
            <person name="Levine S."/>
            <person name="Lewis D."/>
            <person name="Lewis T."/>
            <person name="Lindblad-toh K."/>
            <person name="Liu X."/>
            <person name="Lokyitsang T."/>
            <person name="Lokyitsang Y."/>
            <person name="Lucien O."/>
            <person name="Lui A."/>
            <person name="Ma L.J."/>
            <person name="Mabbitt R."/>
            <person name="Macdonald J."/>
            <person name="Maclean C."/>
            <person name="Major J."/>
            <person name="Manning J."/>
            <person name="Marabella R."/>
            <person name="Maru K."/>
            <person name="Matthews C."/>
            <person name="Mauceli E."/>
            <person name="Mccarthy M."/>
            <person name="Mcdonough S."/>
            <person name="Mcghee T."/>
            <person name="Meldrim J."/>
            <person name="Meneus L."/>
            <person name="Mesirov J."/>
            <person name="Mihalev A."/>
            <person name="Mihova T."/>
            <person name="Mikkelsen T."/>
            <person name="Mlenga V."/>
            <person name="Moru K."/>
            <person name="Mozes J."/>
            <person name="Mulrain L."/>
            <person name="Munson G."/>
            <person name="Naylor J."/>
            <person name="Newes C."/>
            <person name="Nguyen C."/>
            <person name="Nguyen N."/>
            <person name="Nguyen T."/>
            <person name="Nicol R."/>
            <person name="Nielsen C."/>
            <person name="Nizzari M."/>
            <person name="Norbu C."/>
            <person name="Norbu N."/>
            <person name="O'donnell P."/>
            <person name="Okoawo O."/>
            <person name="O'leary S."/>
            <person name="Omotosho B."/>
            <person name="O'neill K."/>
            <person name="Osman S."/>
            <person name="Parker S."/>
            <person name="Perrin D."/>
            <person name="Phunkhang P."/>
            <person name="Piqani B."/>
            <person name="Purcell S."/>
            <person name="Rachupka T."/>
            <person name="Ramasamy U."/>
            <person name="Rameau R."/>
            <person name="Ray V."/>
            <person name="Raymond C."/>
            <person name="Retta R."/>
            <person name="Richardson S."/>
            <person name="Rise C."/>
            <person name="Rodriguez J."/>
            <person name="Rogers J."/>
            <person name="Rogov P."/>
            <person name="Rutman M."/>
            <person name="Schupbach R."/>
            <person name="Seaman C."/>
            <person name="Settipalli S."/>
            <person name="Sharpe T."/>
            <person name="Sheridan J."/>
            <person name="Sherpa N."/>
            <person name="Shi J."/>
            <person name="Smirnov S."/>
            <person name="Smith C."/>
            <person name="Sougnez C."/>
            <person name="Spencer B."/>
            <person name="Stalker J."/>
            <person name="Stange-thomann N."/>
            <person name="Stavropoulos S."/>
            <person name="Stetson K."/>
            <person name="Stone C."/>
            <person name="Stone S."/>
            <person name="Stubbs M."/>
            <person name="Talamas J."/>
            <person name="Tchuinga P."/>
            <person name="Tenzing P."/>
            <person name="Tesfaye S."/>
            <person name="Theodore J."/>
            <person name="Thoulutsang Y."/>
            <person name="Topham K."/>
            <person name="Towey S."/>
            <person name="Tsamla T."/>
            <person name="Tsomo N."/>
            <person name="Vallee D."/>
            <person name="Vassiliev H."/>
            <person name="Venkataraman V."/>
            <person name="Vinson J."/>
            <person name="Vo A."/>
            <person name="Wade C."/>
            <person name="Wang S."/>
            <person name="Wangchuk T."/>
            <person name="Wangdi T."/>
            <person name="Whittaker C."/>
            <person name="Wilkinson J."/>
            <person name="Wu Y."/>
            <person name="Wyman D."/>
            <person name="Yadav S."/>
            <person name="Yang S."/>
            <person name="Yang X."/>
            <person name="Yeager S."/>
            <person name="Yee E."/>
            <person name="Young G."/>
            <person name="Zainoun J."/>
            <person name="Zembeck L."/>
            <person name="Zimmer A."/>
            <person name="Zody M."/>
            <person name="Lander E."/>
        </authorList>
    </citation>
    <scope>NUCLEOTIDE SEQUENCE [LARGE SCALE GENOMIC DNA]</scope>
</reference>
<dbReference type="AlphaFoldDB" id="H2ZCX3"/>
<feature type="transmembrane region" description="Helical" evidence="1">
    <location>
        <begin position="47"/>
        <end position="65"/>
    </location>
</feature>
<keyword evidence="3" id="KW-1185">Reference proteome</keyword>
<keyword evidence="1" id="KW-0472">Membrane</keyword>
<accession>H2ZCX3</accession>
<evidence type="ECO:0000313" key="3">
    <source>
        <dbReference type="Proteomes" id="UP000007875"/>
    </source>
</evidence>
<reference evidence="2" key="2">
    <citation type="submission" date="2025-08" db="UniProtKB">
        <authorList>
            <consortium name="Ensembl"/>
        </authorList>
    </citation>
    <scope>IDENTIFICATION</scope>
</reference>
<dbReference type="Ensembl" id="ENSCSAVT00000015617.1">
    <property type="protein sequence ID" value="ENSCSAVP00000015439.1"/>
    <property type="gene ID" value="ENSCSAVG00000009061.1"/>
</dbReference>
<dbReference type="Proteomes" id="UP000007875">
    <property type="component" value="Unassembled WGS sequence"/>
</dbReference>
<evidence type="ECO:0000313" key="2">
    <source>
        <dbReference type="Ensembl" id="ENSCSAVP00000015439.1"/>
    </source>
</evidence>
<proteinExistence type="predicted"/>
<reference evidence="2" key="3">
    <citation type="submission" date="2025-09" db="UniProtKB">
        <authorList>
            <consortium name="Ensembl"/>
        </authorList>
    </citation>
    <scope>IDENTIFICATION</scope>
</reference>
<name>H2ZCX3_CIOSA</name>